<dbReference type="GO" id="GO:0046872">
    <property type="term" value="F:metal ion binding"/>
    <property type="evidence" value="ECO:0007669"/>
    <property type="project" value="UniProtKB-KW"/>
</dbReference>
<accession>A0A2T2XEA9</accession>
<comment type="similarity">
    <text evidence="5">Belongs to the creatininase superfamily.</text>
</comment>
<reference evidence="6 7" key="1">
    <citation type="journal article" date="2014" name="BMC Genomics">
        <title>Comparison of environmental and isolate Sulfobacillus genomes reveals diverse carbon, sulfur, nitrogen, and hydrogen metabolisms.</title>
        <authorList>
            <person name="Justice N.B."/>
            <person name="Norman A."/>
            <person name="Brown C.T."/>
            <person name="Singh A."/>
            <person name="Thomas B.C."/>
            <person name="Banfield J.F."/>
        </authorList>
    </citation>
    <scope>NUCLEOTIDE SEQUENCE [LARGE SCALE GENOMIC DNA]</scope>
    <source>
        <strain evidence="6">AMDSBA4</strain>
    </source>
</reference>
<keyword evidence="3" id="KW-0378">Hydrolase</keyword>
<dbReference type="Proteomes" id="UP000242972">
    <property type="component" value="Unassembled WGS sequence"/>
</dbReference>
<dbReference type="PANTHER" id="PTHR35005">
    <property type="entry name" value="3-DEHYDRO-SCYLLO-INOSOSE HYDROLASE"/>
    <property type="match status" value="1"/>
</dbReference>
<dbReference type="SUPFAM" id="SSF102215">
    <property type="entry name" value="Creatininase"/>
    <property type="match status" value="1"/>
</dbReference>
<name>A0A2T2XEA9_9FIRM</name>
<keyword evidence="4" id="KW-0862">Zinc</keyword>
<evidence type="ECO:0000313" key="7">
    <source>
        <dbReference type="Proteomes" id="UP000242972"/>
    </source>
</evidence>
<sequence length="243" mass="26974">MYWERLTSKTFQEQVVNHIDTAILPTGSVEAHGMHCPLGTDNIAPAEFAARLEALFPERVLVLPVVPYGHTWDLAQWPGTISVSNRAFSQYVAEVGVNASRWGIRNLILMNGHGGNVGALQEAMESMAEAGMRAVMVNWWLDYSQDILTVASGQGHAGEDETAVMLAMAGNWVKMEDATFNPFQPKFRVKAIGIQDKVLRHATTGDGRLGTKEKGEKIIELVVSRLSRMLEDLWRDDLFIEAH</sequence>
<evidence type="ECO:0000256" key="4">
    <source>
        <dbReference type="ARBA" id="ARBA00022833"/>
    </source>
</evidence>
<evidence type="ECO:0000256" key="5">
    <source>
        <dbReference type="ARBA" id="ARBA00024029"/>
    </source>
</evidence>
<dbReference type="GO" id="GO:0009231">
    <property type="term" value="P:riboflavin biosynthetic process"/>
    <property type="evidence" value="ECO:0007669"/>
    <property type="project" value="TreeGrafter"/>
</dbReference>
<comment type="cofactor">
    <cofactor evidence="1">
        <name>Zn(2+)</name>
        <dbReference type="ChEBI" id="CHEBI:29105"/>
    </cofactor>
</comment>
<dbReference type="GO" id="GO:0016811">
    <property type="term" value="F:hydrolase activity, acting on carbon-nitrogen (but not peptide) bonds, in linear amides"/>
    <property type="evidence" value="ECO:0007669"/>
    <property type="project" value="TreeGrafter"/>
</dbReference>
<comment type="caution">
    <text evidence="6">The sequence shown here is derived from an EMBL/GenBank/DDBJ whole genome shotgun (WGS) entry which is preliminary data.</text>
</comment>
<dbReference type="InterPro" id="IPR003785">
    <property type="entry name" value="Creatininase/forma_Hydrolase"/>
</dbReference>
<dbReference type="PANTHER" id="PTHR35005:SF1">
    <property type="entry name" value="2-AMINO-5-FORMYLAMINO-6-RIBOSYLAMINOPYRIMIDIN-4(3H)-ONE 5'-MONOPHOSPHATE DEFORMYLASE"/>
    <property type="match status" value="1"/>
</dbReference>
<gene>
    <name evidence="6" type="ORF">C7B46_12615</name>
</gene>
<dbReference type="AlphaFoldDB" id="A0A2T2XEA9"/>
<dbReference type="EMBL" id="PXYW01000031">
    <property type="protein sequence ID" value="PSR32808.1"/>
    <property type="molecule type" value="Genomic_DNA"/>
</dbReference>
<evidence type="ECO:0000313" key="6">
    <source>
        <dbReference type="EMBL" id="PSR32808.1"/>
    </source>
</evidence>
<evidence type="ECO:0000256" key="3">
    <source>
        <dbReference type="ARBA" id="ARBA00022801"/>
    </source>
</evidence>
<evidence type="ECO:0000256" key="2">
    <source>
        <dbReference type="ARBA" id="ARBA00022723"/>
    </source>
</evidence>
<dbReference type="Pfam" id="PF02633">
    <property type="entry name" value="Creatininase"/>
    <property type="match status" value="1"/>
</dbReference>
<dbReference type="Gene3D" id="3.40.50.10310">
    <property type="entry name" value="Creatininase"/>
    <property type="match status" value="1"/>
</dbReference>
<protein>
    <submittedName>
        <fullName evidence="6">Creatininase</fullName>
    </submittedName>
</protein>
<evidence type="ECO:0000256" key="1">
    <source>
        <dbReference type="ARBA" id="ARBA00001947"/>
    </source>
</evidence>
<proteinExistence type="inferred from homology"/>
<organism evidence="6 7">
    <name type="scientific">Sulfobacillus benefaciens</name>
    <dbReference type="NCBI Taxonomy" id="453960"/>
    <lineage>
        <taxon>Bacteria</taxon>
        <taxon>Bacillati</taxon>
        <taxon>Bacillota</taxon>
        <taxon>Clostridia</taxon>
        <taxon>Eubacteriales</taxon>
        <taxon>Clostridiales Family XVII. Incertae Sedis</taxon>
        <taxon>Sulfobacillus</taxon>
    </lineage>
</organism>
<dbReference type="InterPro" id="IPR024087">
    <property type="entry name" value="Creatininase-like_sf"/>
</dbReference>
<keyword evidence="2" id="KW-0479">Metal-binding</keyword>